<organism evidence="2">
    <name type="scientific">Oceanithermus profundus</name>
    <dbReference type="NCBI Taxonomy" id="187137"/>
    <lineage>
        <taxon>Bacteria</taxon>
        <taxon>Thermotogati</taxon>
        <taxon>Deinococcota</taxon>
        <taxon>Deinococci</taxon>
        <taxon>Thermales</taxon>
        <taxon>Thermaceae</taxon>
        <taxon>Oceanithermus</taxon>
    </lineage>
</organism>
<evidence type="ECO:0008006" key="3">
    <source>
        <dbReference type="Google" id="ProtNLM"/>
    </source>
</evidence>
<evidence type="ECO:0000256" key="1">
    <source>
        <dbReference type="SAM" id="SignalP"/>
    </source>
</evidence>
<sequence length="180" mass="18896">MNARLALPIALALLLSACLPVATFETATPVNGQQFTAGLTGVLVVDSSTPAGALPYLAYRWGDGTTEFSVSTQVGLRGGVKQKLDERFSIAAGLTVPWLIFSSSDGPALPFTFDAAVLVQATEELTVIGRGMYASLSDLGGTWLAGASVVYRQQSWLFEGGFLYASDGRPMISVSAGYSF</sequence>
<dbReference type="AlphaFoldDB" id="A0A7C4ZS24"/>
<proteinExistence type="predicted"/>
<feature type="signal peptide" evidence="1">
    <location>
        <begin position="1"/>
        <end position="22"/>
    </location>
</feature>
<reference evidence="2" key="1">
    <citation type="journal article" date="2020" name="mSystems">
        <title>Genome- and Community-Level Interaction Insights into Carbon Utilization and Element Cycling Functions of Hydrothermarchaeota in Hydrothermal Sediment.</title>
        <authorList>
            <person name="Zhou Z."/>
            <person name="Liu Y."/>
            <person name="Xu W."/>
            <person name="Pan J."/>
            <person name="Luo Z.H."/>
            <person name="Li M."/>
        </authorList>
    </citation>
    <scope>NUCLEOTIDE SEQUENCE [LARGE SCALE GENOMIC DNA]</scope>
    <source>
        <strain evidence="2">HyVt-570</strain>
    </source>
</reference>
<accession>A0A7C4ZS24</accession>
<comment type="caution">
    <text evidence="2">The sequence shown here is derived from an EMBL/GenBank/DDBJ whole genome shotgun (WGS) entry which is preliminary data.</text>
</comment>
<dbReference type="EMBL" id="DRPZ01000226">
    <property type="protein sequence ID" value="HGY10140.1"/>
    <property type="molecule type" value="Genomic_DNA"/>
</dbReference>
<gene>
    <name evidence="2" type="ORF">ENK37_08845</name>
</gene>
<dbReference type="Proteomes" id="UP000885759">
    <property type="component" value="Unassembled WGS sequence"/>
</dbReference>
<name>A0A7C4ZS24_9DEIN</name>
<dbReference type="PROSITE" id="PS51257">
    <property type="entry name" value="PROKAR_LIPOPROTEIN"/>
    <property type="match status" value="1"/>
</dbReference>
<keyword evidence="1" id="KW-0732">Signal</keyword>
<feature type="chain" id="PRO_5027817694" description="Outer membrane protein beta-barrel domain-containing protein" evidence="1">
    <location>
        <begin position="23"/>
        <end position="180"/>
    </location>
</feature>
<protein>
    <recommendedName>
        <fullName evidence="3">Outer membrane protein beta-barrel domain-containing protein</fullName>
    </recommendedName>
</protein>
<evidence type="ECO:0000313" key="2">
    <source>
        <dbReference type="EMBL" id="HGY10140.1"/>
    </source>
</evidence>